<dbReference type="InterPro" id="IPR026272">
    <property type="entry name" value="SdpI"/>
</dbReference>
<keyword evidence="1" id="KW-0472">Membrane</keyword>
<feature type="transmembrane region" description="Helical" evidence="1">
    <location>
        <begin position="14"/>
        <end position="33"/>
    </location>
</feature>
<evidence type="ECO:0000259" key="2">
    <source>
        <dbReference type="Pfam" id="PF07853"/>
    </source>
</evidence>
<feature type="transmembrane region" description="Helical" evidence="1">
    <location>
        <begin position="53"/>
        <end position="72"/>
    </location>
</feature>
<protein>
    <recommendedName>
        <fullName evidence="2">DUF1648 domain-containing protein</fullName>
    </recommendedName>
</protein>
<reference evidence="3 4" key="1">
    <citation type="submission" date="2017-11" db="EMBL/GenBank/DDBJ databases">
        <title>Genome-resolved metagenomics identifies genetic mobility, metabolic interactions, and unexpected diversity in perchlorate-reducing communities.</title>
        <authorList>
            <person name="Barnum T.P."/>
            <person name="Figueroa I.A."/>
            <person name="Carlstrom C.I."/>
            <person name="Lucas L.N."/>
            <person name="Engelbrektson A.L."/>
            <person name="Coates J.D."/>
        </authorList>
    </citation>
    <scope>NUCLEOTIDE SEQUENCE [LARGE SCALE GENOMIC DNA]</scope>
    <source>
        <strain evidence="3">BM706</strain>
    </source>
</reference>
<keyword evidence="1" id="KW-1133">Transmembrane helix</keyword>
<dbReference type="PANTHER" id="PTHR37810:SF5">
    <property type="entry name" value="IMMUNITY PROTEIN SDPI"/>
    <property type="match status" value="1"/>
</dbReference>
<feature type="transmembrane region" description="Helical" evidence="1">
    <location>
        <begin position="122"/>
        <end position="141"/>
    </location>
</feature>
<dbReference type="PIRSF" id="PIRSF038959">
    <property type="entry name" value="SdpI"/>
    <property type="match status" value="1"/>
</dbReference>
<accession>A0A2N5ZAD3</accession>
<organism evidence="3 4">
    <name type="scientific">Muiribacterium halophilum</name>
    <dbReference type="NCBI Taxonomy" id="2053465"/>
    <lineage>
        <taxon>Bacteria</taxon>
        <taxon>Candidatus Muiribacteriota</taxon>
        <taxon>Candidatus Muiribacteriia</taxon>
        <taxon>Candidatus Muiribacteriales</taxon>
        <taxon>Candidatus Muiribacteriaceae</taxon>
        <taxon>Candidatus Muiribacterium</taxon>
    </lineage>
</organism>
<dbReference type="PANTHER" id="PTHR37810">
    <property type="entry name" value="IMMUNITY PROTEIN SDPI"/>
    <property type="match status" value="1"/>
</dbReference>
<dbReference type="AlphaFoldDB" id="A0A2N5ZAD3"/>
<evidence type="ECO:0000256" key="1">
    <source>
        <dbReference type="SAM" id="Phobius"/>
    </source>
</evidence>
<dbReference type="Pfam" id="PF13630">
    <property type="entry name" value="SdpI"/>
    <property type="match status" value="1"/>
</dbReference>
<evidence type="ECO:0000313" key="4">
    <source>
        <dbReference type="Proteomes" id="UP000234857"/>
    </source>
</evidence>
<comment type="caution">
    <text evidence="3">The sequence shown here is derived from an EMBL/GenBank/DDBJ whole genome shotgun (WGS) entry which is preliminary data.</text>
</comment>
<dbReference type="EMBL" id="PKTG01000136">
    <property type="protein sequence ID" value="PLX15564.1"/>
    <property type="molecule type" value="Genomic_DNA"/>
</dbReference>
<name>A0A2N5ZAD3_MUIH1</name>
<keyword evidence="1" id="KW-0812">Transmembrane</keyword>
<feature type="transmembrane region" description="Helical" evidence="1">
    <location>
        <begin position="194"/>
        <end position="216"/>
    </location>
</feature>
<feature type="domain" description="DUF1648" evidence="2">
    <location>
        <begin position="21"/>
        <end position="65"/>
    </location>
</feature>
<evidence type="ECO:0000313" key="3">
    <source>
        <dbReference type="EMBL" id="PLX15564.1"/>
    </source>
</evidence>
<dbReference type="Proteomes" id="UP000234857">
    <property type="component" value="Unassembled WGS sequence"/>
</dbReference>
<dbReference type="InterPro" id="IPR012867">
    <property type="entry name" value="DUF1648"/>
</dbReference>
<sequence length="224" mass="25982">MILQTKTTQKEEKMNKLIILLIIIISLVTLYFYNSLPQEIPVHWNIKGDVDSYQTKIFIWVFVAIPLFLLGLKRIIPKIDPRKDNFEKHMSSYELTINSIIIFMCVIHLAVLFYSLGYKFDMGMLVKGGIGIIFIIIGNVLTRARHNYFFGIRTPWTLANETVWKKTHRVGGYIFVLLGLIYLSSAPFNNPYTAYAMLGSTIALIAFTFVYSYWIFKKLENSEK</sequence>
<gene>
    <name evidence="3" type="ORF">C0601_12555</name>
</gene>
<proteinExistence type="predicted"/>
<dbReference type="Pfam" id="PF07853">
    <property type="entry name" value="DUF1648"/>
    <property type="match status" value="1"/>
</dbReference>
<feature type="transmembrane region" description="Helical" evidence="1">
    <location>
        <begin position="170"/>
        <end position="188"/>
    </location>
</feature>
<feature type="transmembrane region" description="Helical" evidence="1">
    <location>
        <begin position="93"/>
        <end position="116"/>
    </location>
</feature>
<dbReference type="InterPro" id="IPR025962">
    <property type="entry name" value="SdpI/YhfL"/>
</dbReference>
<dbReference type="GO" id="GO:0009636">
    <property type="term" value="P:response to toxic substance"/>
    <property type="evidence" value="ECO:0007669"/>
    <property type="project" value="TreeGrafter"/>
</dbReference>